<evidence type="ECO:0000313" key="1">
    <source>
        <dbReference type="EMBL" id="CAJ0953259.1"/>
    </source>
</evidence>
<evidence type="ECO:0000313" key="2">
    <source>
        <dbReference type="Proteomes" id="UP001176940"/>
    </source>
</evidence>
<dbReference type="Proteomes" id="UP001176940">
    <property type="component" value="Unassembled WGS sequence"/>
</dbReference>
<organism evidence="1 2">
    <name type="scientific">Ranitomeya imitator</name>
    <name type="common">mimic poison frog</name>
    <dbReference type="NCBI Taxonomy" id="111125"/>
    <lineage>
        <taxon>Eukaryota</taxon>
        <taxon>Metazoa</taxon>
        <taxon>Chordata</taxon>
        <taxon>Craniata</taxon>
        <taxon>Vertebrata</taxon>
        <taxon>Euteleostomi</taxon>
        <taxon>Amphibia</taxon>
        <taxon>Batrachia</taxon>
        <taxon>Anura</taxon>
        <taxon>Neobatrachia</taxon>
        <taxon>Hyloidea</taxon>
        <taxon>Dendrobatidae</taxon>
        <taxon>Dendrobatinae</taxon>
        <taxon>Ranitomeya</taxon>
    </lineage>
</organism>
<dbReference type="PANTHER" id="PTHR21301:SF12">
    <property type="match status" value="1"/>
</dbReference>
<accession>A0ABN9LX81</accession>
<protein>
    <submittedName>
        <fullName evidence="1">Uncharacterized protein</fullName>
    </submittedName>
</protein>
<keyword evidence="2" id="KW-1185">Reference proteome</keyword>
<dbReference type="EMBL" id="CAUEEQ010036434">
    <property type="protein sequence ID" value="CAJ0953259.1"/>
    <property type="molecule type" value="Genomic_DNA"/>
</dbReference>
<comment type="caution">
    <text evidence="1">The sequence shown here is derived from an EMBL/GenBank/DDBJ whole genome shotgun (WGS) entry which is preliminary data.</text>
</comment>
<sequence>MPTRRGSGKRKRQCSYQNSITAFNGFQLDQELQRFFRNLHLKAHFATSDLGSTIEQLSSSSNSDKSIFSLKELDLSIPSRYNPPKFYHPVETYISLVTQDIQKECARIDSGSLPIKRNYTTLDKWALDSLKRNSSITIKPADKGGAIVVMDTSFYLSMVHHHLDDTDTYLPVSRDPSGDIFREIQQLVETYRESNVIDVRLGEFLLNTHPVVPVFYALPKIHKHMTRPPGRPIVASTNSLLLLNSDPLLVHITSFIRDTSDFLEGLKTIGKLPTKCLLVTMDVNSLYTKNRDRYGVKCGTPICKYFHGGF</sequence>
<proteinExistence type="predicted"/>
<name>A0ABN9LX81_9NEOB</name>
<reference evidence="1" key="1">
    <citation type="submission" date="2023-07" db="EMBL/GenBank/DDBJ databases">
        <authorList>
            <person name="Stuckert A."/>
        </authorList>
    </citation>
    <scope>NUCLEOTIDE SEQUENCE</scope>
</reference>
<dbReference type="PANTHER" id="PTHR21301">
    <property type="entry name" value="REVERSE TRANSCRIPTASE"/>
    <property type="match status" value="1"/>
</dbReference>
<gene>
    <name evidence="1" type="ORF">RIMI_LOCUS14246490</name>
</gene>